<name>A0A448WN61_9PLAT</name>
<evidence type="ECO:0000256" key="1">
    <source>
        <dbReference type="SAM" id="Phobius"/>
    </source>
</evidence>
<evidence type="ECO:0000313" key="3">
    <source>
        <dbReference type="Proteomes" id="UP000784294"/>
    </source>
</evidence>
<dbReference type="EMBL" id="CAAALY010026223">
    <property type="protein sequence ID" value="VEL15863.1"/>
    <property type="molecule type" value="Genomic_DNA"/>
</dbReference>
<keyword evidence="3" id="KW-1185">Reference proteome</keyword>
<accession>A0A448WN61</accession>
<gene>
    <name evidence="2" type="ORF">PXEA_LOCUS9303</name>
</gene>
<reference evidence="2" key="1">
    <citation type="submission" date="2018-11" db="EMBL/GenBank/DDBJ databases">
        <authorList>
            <consortium name="Pathogen Informatics"/>
        </authorList>
    </citation>
    <scope>NUCLEOTIDE SEQUENCE</scope>
</reference>
<proteinExistence type="predicted"/>
<feature type="transmembrane region" description="Helical" evidence="1">
    <location>
        <begin position="6"/>
        <end position="27"/>
    </location>
</feature>
<comment type="caution">
    <text evidence="2">The sequence shown here is derived from an EMBL/GenBank/DDBJ whole genome shotgun (WGS) entry which is preliminary data.</text>
</comment>
<feature type="transmembrane region" description="Helical" evidence="1">
    <location>
        <begin position="48"/>
        <end position="69"/>
    </location>
</feature>
<keyword evidence="1" id="KW-0812">Transmembrane</keyword>
<sequence length="84" mass="9662">MLFIYLARVGSIGASLGIGQHLYYTWLENRLPSRTPRFVAIKVILDELLVAPILYSFNYFVALPPAVFFNNLDVVKFYLHMQVP</sequence>
<dbReference type="OrthoDB" id="10267969at2759"/>
<keyword evidence="1" id="KW-0472">Membrane</keyword>
<organism evidence="2 3">
    <name type="scientific">Protopolystoma xenopodis</name>
    <dbReference type="NCBI Taxonomy" id="117903"/>
    <lineage>
        <taxon>Eukaryota</taxon>
        <taxon>Metazoa</taxon>
        <taxon>Spiralia</taxon>
        <taxon>Lophotrochozoa</taxon>
        <taxon>Platyhelminthes</taxon>
        <taxon>Monogenea</taxon>
        <taxon>Polyopisthocotylea</taxon>
        <taxon>Polystomatidea</taxon>
        <taxon>Polystomatidae</taxon>
        <taxon>Protopolystoma</taxon>
    </lineage>
</organism>
<evidence type="ECO:0000313" key="2">
    <source>
        <dbReference type="EMBL" id="VEL15863.1"/>
    </source>
</evidence>
<dbReference type="Proteomes" id="UP000784294">
    <property type="component" value="Unassembled WGS sequence"/>
</dbReference>
<protein>
    <submittedName>
        <fullName evidence="2">Uncharacterized protein</fullName>
    </submittedName>
</protein>
<keyword evidence="1" id="KW-1133">Transmembrane helix</keyword>
<dbReference type="AlphaFoldDB" id="A0A448WN61"/>